<evidence type="ECO:0000313" key="2">
    <source>
        <dbReference type="Proteomes" id="UP000821853"/>
    </source>
</evidence>
<dbReference type="AlphaFoldDB" id="A0A9J6FQF5"/>
<proteinExistence type="predicted"/>
<reference evidence="1 2" key="1">
    <citation type="journal article" date="2020" name="Cell">
        <title>Large-Scale Comparative Analyses of Tick Genomes Elucidate Their Genetic Diversity and Vector Capacities.</title>
        <authorList>
            <consortium name="Tick Genome and Microbiome Consortium (TIGMIC)"/>
            <person name="Jia N."/>
            <person name="Wang J."/>
            <person name="Shi W."/>
            <person name="Du L."/>
            <person name="Sun Y."/>
            <person name="Zhan W."/>
            <person name="Jiang J.F."/>
            <person name="Wang Q."/>
            <person name="Zhang B."/>
            <person name="Ji P."/>
            <person name="Bell-Sakyi L."/>
            <person name="Cui X.M."/>
            <person name="Yuan T.T."/>
            <person name="Jiang B.G."/>
            <person name="Yang W.F."/>
            <person name="Lam T.T."/>
            <person name="Chang Q.C."/>
            <person name="Ding S.J."/>
            <person name="Wang X.J."/>
            <person name="Zhu J.G."/>
            <person name="Ruan X.D."/>
            <person name="Zhao L."/>
            <person name="Wei J.T."/>
            <person name="Ye R.Z."/>
            <person name="Que T.C."/>
            <person name="Du C.H."/>
            <person name="Zhou Y.H."/>
            <person name="Cheng J.X."/>
            <person name="Dai P.F."/>
            <person name="Guo W.B."/>
            <person name="Han X.H."/>
            <person name="Huang E.J."/>
            <person name="Li L.F."/>
            <person name="Wei W."/>
            <person name="Gao Y.C."/>
            <person name="Liu J.Z."/>
            <person name="Shao H.Z."/>
            <person name="Wang X."/>
            <person name="Wang C.C."/>
            <person name="Yang T.C."/>
            <person name="Huo Q.B."/>
            <person name="Li W."/>
            <person name="Chen H.Y."/>
            <person name="Chen S.E."/>
            <person name="Zhou L.G."/>
            <person name="Ni X.B."/>
            <person name="Tian J.H."/>
            <person name="Sheng Y."/>
            <person name="Liu T."/>
            <person name="Pan Y.S."/>
            <person name="Xia L.Y."/>
            <person name="Li J."/>
            <person name="Zhao F."/>
            <person name="Cao W.C."/>
        </authorList>
    </citation>
    <scope>NUCLEOTIDE SEQUENCE [LARGE SCALE GENOMIC DNA]</scope>
    <source>
        <strain evidence="1">HaeL-2018</strain>
    </source>
</reference>
<name>A0A9J6FQF5_HAELO</name>
<dbReference type="VEuPathDB" id="VectorBase:HLOH_050016"/>
<organism evidence="1 2">
    <name type="scientific">Haemaphysalis longicornis</name>
    <name type="common">Bush tick</name>
    <dbReference type="NCBI Taxonomy" id="44386"/>
    <lineage>
        <taxon>Eukaryota</taxon>
        <taxon>Metazoa</taxon>
        <taxon>Ecdysozoa</taxon>
        <taxon>Arthropoda</taxon>
        <taxon>Chelicerata</taxon>
        <taxon>Arachnida</taxon>
        <taxon>Acari</taxon>
        <taxon>Parasitiformes</taxon>
        <taxon>Ixodida</taxon>
        <taxon>Ixodoidea</taxon>
        <taxon>Ixodidae</taxon>
        <taxon>Haemaphysalinae</taxon>
        <taxon>Haemaphysalis</taxon>
    </lineage>
</organism>
<gene>
    <name evidence="1" type="ORF">HPB48_012640</name>
</gene>
<comment type="caution">
    <text evidence="1">The sequence shown here is derived from an EMBL/GenBank/DDBJ whole genome shotgun (WGS) entry which is preliminary data.</text>
</comment>
<dbReference type="EMBL" id="JABSTR010000004">
    <property type="protein sequence ID" value="KAH9368430.1"/>
    <property type="molecule type" value="Genomic_DNA"/>
</dbReference>
<evidence type="ECO:0000313" key="1">
    <source>
        <dbReference type="EMBL" id="KAH9368430.1"/>
    </source>
</evidence>
<protein>
    <submittedName>
        <fullName evidence="1">Uncharacterized protein</fullName>
    </submittedName>
</protein>
<accession>A0A9J6FQF5</accession>
<dbReference type="GO" id="GO:0008237">
    <property type="term" value="F:metallopeptidase activity"/>
    <property type="evidence" value="ECO:0007669"/>
    <property type="project" value="InterPro"/>
</dbReference>
<sequence>MYTRCGVQINDSSACQGSNRGTNPFCREDLDAAHLLRELASINHNGFCASFLWTHRPLPEQLLGLAFVAEPEGEPFIANAAVC</sequence>
<dbReference type="InterPro" id="IPR024079">
    <property type="entry name" value="MetalloPept_cat_dom_sf"/>
</dbReference>
<keyword evidence="2" id="KW-1185">Reference proteome</keyword>
<dbReference type="Gene3D" id="3.40.390.10">
    <property type="entry name" value="Collagenase (Catalytic Domain)"/>
    <property type="match status" value="1"/>
</dbReference>
<dbReference type="Proteomes" id="UP000821853">
    <property type="component" value="Chromosome 2"/>
</dbReference>